<evidence type="ECO:0000313" key="2">
    <source>
        <dbReference type="WBParaSite" id="RSKR_0000421250.1"/>
    </source>
</evidence>
<accession>A0AC35TU57</accession>
<proteinExistence type="predicted"/>
<sequence length="190" mass="21808">MRLHLLFILALSFTVLCISAKKANTTPSYHQNWENQKVNYSGTTAAPSTKKTGNTGKFFDFAFKVILPVYRSTLAICQNIQLGLKNAIIWSTSQAGIANNIFGDDDKKDFPKTYLEEKYAELQQLIRDLPSNKMFTIENICSFQFIMISAFYLMVLFCIFVYSLFKRKKPLIIASDEYNYFNINHSTKTS</sequence>
<name>A0AC35TU57_9BILA</name>
<dbReference type="WBParaSite" id="RSKR_0000421250.1">
    <property type="protein sequence ID" value="RSKR_0000421250.1"/>
    <property type="gene ID" value="RSKR_0000421250"/>
</dbReference>
<dbReference type="Proteomes" id="UP000095286">
    <property type="component" value="Unplaced"/>
</dbReference>
<evidence type="ECO:0000313" key="1">
    <source>
        <dbReference type="Proteomes" id="UP000095286"/>
    </source>
</evidence>
<reference evidence="2" key="1">
    <citation type="submission" date="2016-11" db="UniProtKB">
        <authorList>
            <consortium name="WormBaseParasite"/>
        </authorList>
    </citation>
    <scope>IDENTIFICATION</scope>
    <source>
        <strain evidence="2">KR3021</strain>
    </source>
</reference>
<organism evidence="1 2">
    <name type="scientific">Rhabditophanes sp. KR3021</name>
    <dbReference type="NCBI Taxonomy" id="114890"/>
    <lineage>
        <taxon>Eukaryota</taxon>
        <taxon>Metazoa</taxon>
        <taxon>Ecdysozoa</taxon>
        <taxon>Nematoda</taxon>
        <taxon>Chromadorea</taxon>
        <taxon>Rhabditida</taxon>
        <taxon>Tylenchina</taxon>
        <taxon>Panagrolaimomorpha</taxon>
        <taxon>Strongyloidoidea</taxon>
        <taxon>Alloionematidae</taxon>
        <taxon>Rhabditophanes</taxon>
    </lineage>
</organism>
<protein>
    <submittedName>
        <fullName evidence="2">Uncharacterized protein</fullName>
    </submittedName>
</protein>